<evidence type="ECO:0000256" key="3">
    <source>
        <dbReference type="ARBA" id="ARBA00022840"/>
    </source>
</evidence>
<dbReference type="InterPro" id="IPR027417">
    <property type="entry name" value="P-loop_NTPase"/>
</dbReference>
<accession>J9ZFL6</accession>
<dbReference type="InterPro" id="IPR028350">
    <property type="entry name" value="DNAC/IstB-like"/>
</dbReference>
<feature type="region of interest" description="Disordered" evidence="4">
    <location>
        <begin position="228"/>
        <end position="255"/>
    </location>
</feature>
<dbReference type="GO" id="GO:0006260">
    <property type="term" value="P:DNA replication"/>
    <property type="evidence" value="ECO:0007669"/>
    <property type="project" value="TreeGrafter"/>
</dbReference>
<proteinExistence type="inferred from homology"/>
<name>J9ZFL6_LEPFM</name>
<keyword evidence="3" id="KW-0067">ATP-binding</keyword>
<protein>
    <submittedName>
        <fullName evidence="6">IS21 family transposition helper protein</fullName>
    </submittedName>
</protein>
<dbReference type="AlphaFoldDB" id="J9ZFL6"/>
<reference evidence="6 7" key="1">
    <citation type="journal article" date="2011" name="J. Microbiol.">
        <title>Complete genome of Leptospirillum ferriphilum ML-04 provides insight into its physiology and environmental adaptation.</title>
        <authorList>
            <person name="Mi S."/>
            <person name="Song J."/>
            <person name="Lin J."/>
            <person name="Che Y."/>
            <person name="Zheng H."/>
            <person name="Lin J."/>
        </authorList>
    </citation>
    <scope>NUCLEOTIDE SEQUENCE [LARGE SCALE GENOMIC DNA]</scope>
    <source>
        <strain evidence="6 7">ML-04</strain>
    </source>
</reference>
<sequence>MHFEYLPDRLDGILEEAGKRDLDDQSILSEELKIEWEGRYQKGVSFRLALSRFPVVKTLETFDLSFQPSIAPRTIRELSGLSFIDRAENVIFLGPSGVGKTHRAISLGVKAVEAGYRVLFLSFEDFLGKLRKAHVEKKLEKTLTVLTLPKLLILDEIGYLPLSRDEASLFFRLLCRRYEKASLILTSNKSFLDWGEVFGDQTLATAILNRLLHYATTVNIKGESFRLKERRRSGLMESKTPVTKEDPPKDDETSE</sequence>
<dbReference type="GO" id="GO:0005524">
    <property type="term" value="F:ATP binding"/>
    <property type="evidence" value="ECO:0007669"/>
    <property type="project" value="UniProtKB-KW"/>
</dbReference>
<dbReference type="InterPro" id="IPR003593">
    <property type="entry name" value="AAA+_ATPase"/>
</dbReference>
<gene>
    <name evidence="6" type="ordered locus">LFML04_2190</name>
</gene>
<dbReference type="HOGENOM" id="CLU_062999_1_1_0"/>
<evidence type="ECO:0000259" key="5">
    <source>
        <dbReference type="SMART" id="SM00382"/>
    </source>
</evidence>
<dbReference type="NCBIfam" id="NF038214">
    <property type="entry name" value="IS21_help_AAA"/>
    <property type="match status" value="1"/>
</dbReference>
<feature type="compositionally biased region" description="Basic and acidic residues" evidence="4">
    <location>
        <begin position="242"/>
        <end position="255"/>
    </location>
</feature>
<comment type="similarity">
    <text evidence="1">Belongs to the IS21/IS1162 putative ATP-binding protein family.</text>
</comment>
<dbReference type="PIRSF" id="PIRSF003073">
    <property type="entry name" value="DNAC_TnpB_IstB"/>
    <property type="match status" value="1"/>
</dbReference>
<evidence type="ECO:0000256" key="2">
    <source>
        <dbReference type="ARBA" id="ARBA00022741"/>
    </source>
</evidence>
<dbReference type="KEGG" id="lfi:LFML04_2190"/>
<dbReference type="PANTHER" id="PTHR30050:SF4">
    <property type="entry name" value="ATP-BINDING PROTEIN RV3427C IN INSERTION SEQUENCE-RELATED"/>
    <property type="match status" value="1"/>
</dbReference>
<organism evidence="6 7">
    <name type="scientific">Leptospirillum ferriphilum (strain ML-04)</name>
    <dbReference type="NCBI Taxonomy" id="1048260"/>
    <lineage>
        <taxon>Bacteria</taxon>
        <taxon>Pseudomonadati</taxon>
        <taxon>Nitrospirota</taxon>
        <taxon>Nitrospiria</taxon>
        <taxon>Nitrospirales</taxon>
        <taxon>Nitrospiraceae</taxon>
        <taxon>Leptospirillum</taxon>
    </lineage>
</organism>
<evidence type="ECO:0000256" key="1">
    <source>
        <dbReference type="ARBA" id="ARBA00008059"/>
    </source>
</evidence>
<keyword evidence="2" id="KW-0547">Nucleotide-binding</keyword>
<evidence type="ECO:0000313" key="6">
    <source>
        <dbReference type="EMBL" id="AFS54382.1"/>
    </source>
</evidence>
<dbReference type="RefSeq" id="WP_014961886.1">
    <property type="nucleotide sequence ID" value="NC_018649.1"/>
</dbReference>
<dbReference type="PANTHER" id="PTHR30050">
    <property type="entry name" value="CHROMOSOMAL REPLICATION INITIATOR PROTEIN DNAA"/>
    <property type="match status" value="1"/>
</dbReference>
<dbReference type="SMART" id="SM00382">
    <property type="entry name" value="AAA"/>
    <property type="match status" value="1"/>
</dbReference>
<dbReference type="PATRIC" id="fig|1048260.3.peg.2385"/>
<dbReference type="EMBL" id="CP002919">
    <property type="protein sequence ID" value="AFS54382.1"/>
    <property type="molecule type" value="Genomic_DNA"/>
</dbReference>
<dbReference type="SUPFAM" id="SSF52540">
    <property type="entry name" value="P-loop containing nucleoside triphosphate hydrolases"/>
    <property type="match status" value="1"/>
</dbReference>
<evidence type="ECO:0000313" key="7">
    <source>
        <dbReference type="Proteomes" id="UP000006177"/>
    </source>
</evidence>
<feature type="domain" description="AAA+ ATPase" evidence="5">
    <location>
        <begin position="86"/>
        <end position="213"/>
    </location>
</feature>
<dbReference type="STRING" id="1048260.LFML04_2190"/>
<evidence type="ECO:0000256" key="4">
    <source>
        <dbReference type="SAM" id="MobiDB-lite"/>
    </source>
</evidence>
<dbReference type="InterPro" id="IPR002611">
    <property type="entry name" value="IstB_ATP-bd"/>
</dbReference>
<dbReference type="CDD" id="cd00009">
    <property type="entry name" value="AAA"/>
    <property type="match status" value="1"/>
</dbReference>
<dbReference type="Pfam" id="PF01695">
    <property type="entry name" value="IstB_IS21"/>
    <property type="match status" value="1"/>
</dbReference>
<dbReference type="Gene3D" id="3.40.50.300">
    <property type="entry name" value="P-loop containing nucleotide triphosphate hydrolases"/>
    <property type="match status" value="1"/>
</dbReference>
<dbReference type="InterPro" id="IPR047661">
    <property type="entry name" value="IstB"/>
</dbReference>
<dbReference type="Proteomes" id="UP000006177">
    <property type="component" value="Chromosome"/>
</dbReference>